<dbReference type="eggNOG" id="ENOG502R3JP">
    <property type="taxonomic scope" value="Eukaryota"/>
</dbReference>
<dbReference type="HOGENOM" id="CLU_138314_0_0_1"/>
<organism evidence="1 2">
    <name type="scientific">Sorghum bicolor</name>
    <name type="common">Sorghum</name>
    <name type="synonym">Sorghum vulgare</name>
    <dbReference type="NCBI Taxonomy" id="4558"/>
    <lineage>
        <taxon>Eukaryota</taxon>
        <taxon>Viridiplantae</taxon>
        <taxon>Streptophyta</taxon>
        <taxon>Embryophyta</taxon>
        <taxon>Tracheophyta</taxon>
        <taxon>Spermatophyta</taxon>
        <taxon>Magnoliopsida</taxon>
        <taxon>Liliopsida</taxon>
        <taxon>Poales</taxon>
        <taxon>Poaceae</taxon>
        <taxon>PACMAD clade</taxon>
        <taxon>Panicoideae</taxon>
        <taxon>Andropogonodae</taxon>
        <taxon>Andropogoneae</taxon>
        <taxon>Sorghinae</taxon>
        <taxon>Sorghum</taxon>
    </lineage>
</organism>
<dbReference type="InParanoid" id="C5XV09"/>
<gene>
    <name evidence="1" type="ORF">SORBI_3004G184700</name>
</gene>
<dbReference type="Gramene" id="EES07003">
    <property type="protein sequence ID" value="EES07003"/>
    <property type="gene ID" value="SORBI_3004G184700"/>
</dbReference>
<accession>C5XV09</accession>
<sequence length="110" mass="12007">MPGAPCNVEPAAGRRLRWRGLSRRRLPVARLGGDRAGRGGGRGVLRRLRMRWLTARWLRRAARRLAAIYLAALAGPPTGASSSSSSTCPPWIGVEPCFATPFVISTRPCW</sequence>
<dbReference type="FunCoup" id="C5XV09">
    <property type="interactions" value="302"/>
</dbReference>
<keyword evidence="2" id="KW-1185">Reference proteome</keyword>
<dbReference type="OMA" id="CFATPFV"/>
<name>C5XV09_SORBI</name>
<dbReference type="AlphaFoldDB" id="C5XV09"/>
<proteinExistence type="predicted"/>
<dbReference type="KEGG" id="sbi:8068917"/>
<dbReference type="Proteomes" id="UP000000768">
    <property type="component" value="Chromosome 4"/>
</dbReference>
<evidence type="ECO:0000313" key="2">
    <source>
        <dbReference type="Proteomes" id="UP000000768"/>
    </source>
</evidence>
<dbReference type="PANTHER" id="PTHR34788:SF6">
    <property type="entry name" value="OS02G0565150 PROTEIN"/>
    <property type="match status" value="1"/>
</dbReference>
<reference evidence="1 2" key="1">
    <citation type="journal article" date="2009" name="Nature">
        <title>The Sorghum bicolor genome and the diversification of grasses.</title>
        <authorList>
            <person name="Paterson A.H."/>
            <person name="Bowers J.E."/>
            <person name="Bruggmann R."/>
            <person name="Dubchak I."/>
            <person name="Grimwood J."/>
            <person name="Gundlach H."/>
            <person name="Haberer G."/>
            <person name="Hellsten U."/>
            <person name="Mitros T."/>
            <person name="Poliakov A."/>
            <person name="Schmutz J."/>
            <person name="Spannagl M."/>
            <person name="Tang H."/>
            <person name="Wang X."/>
            <person name="Wicker T."/>
            <person name="Bharti A.K."/>
            <person name="Chapman J."/>
            <person name="Feltus F.A."/>
            <person name="Gowik U."/>
            <person name="Grigoriev I.V."/>
            <person name="Lyons E."/>
            <person name="Maher C.A."/>
            <person name="Martis M."/>
            <person name="Narechania A."/>
            <person name="Otillar R.P."/>
            <person name="Penning B.W."/>
            <person name="Salamov A.A."/>
            <person name="Wang Y."/>
            <person name="Zhang L."/>
            <person name="Carpita N.C."/>
            <person name="Freeling M."/>
            <person name="Gingle A.R."/>
            <person name="Hash C.T."/>
            <person name="Keller B."/>
            <person name="Klein P."/>
            <person name="Kresovich S."/>
            <person name="McCann M.C."/>
            <person name="Ming R."/>
            <person name="Peterson D.G."/>
            <person name="Mehboob-ur-Rahman"/>
            <person name="Ware D."/>
            <person name="Westhoff P."/>
            <person name="Mayer K.F."/>
            <person name="Messing J."/>
            <person name="Rokhsar D.S."/>
        </authorList>
    </citation>
    <scope>NUCLEOTIDE SEQUENCE [LARGE SCALE GENOMIC DNA]</scope>
    <source>
        <strain evidence="2">cv. BTx623</strain>
    </source>
</reference>
<dbReference type="EMBL" id="CM000763">
    <property type="protein sequence ID" value="EES07003.1"/>
    <property type="molecule type" value="Genomic_DNA"/>
</dbReference>
<reference evidence="2" key="2">
    <citation type="journal article" date="2018" name="Plant J.">
        <title>The Sorghum bicolor reference genome: improved assembly, gene annotations, a transcriptome atlas, and signatures of genome organization.</title>
        <authorList>
            <person name="McCormick R.F."/>
            <person name="Truong S.K."/>
            <person name="Sreedasyam A."/>
            <person name="Jenkins J."/>
            <person name="Shu S."/>
            <person name="Sims D."/>
            <person name="Kennedy M."/>
            <person name="Amirebrahimi M."/>
            <person name="Weers B.D."/>
            <person name="McKinley B."/>
            <person name="Mattison A."/>
            <person name="Morishige D.T."/>
            <person name="Grimwood J."/>
            <person name="Schmutz J."/>
            <person name="Mullet J.E."/>
        </authorList>
    </citation>
    <scope>NUCLEOTIDE SEQUENCE [LARGE SCALE GENOMIC DNA]</scope>
    <source>
        <strain evidence="2">cv. BTx623</strain>
    </source>
</reference>
<protein>
    <submittedName>
        <fullName evidence="1">Uncharacterized protein</fullName>
    </submittedName>
</protein>
<evidence type="ECO:0000313" key="1">
    <source>
        <dbReference type="EMBL" id="EES07003.1"/>
    </source>
</evidence>
<dbReference type="PANTHER" id="PTHR34788">
    <property type="entry name" value="F15I1.22"/>
    <property type="match status" value="1"/>
</dbReference>